<proteinExistence type="predicted"/>
<reference evidence="3" key="1">
    <citation type="submission" date="2020-02" db="EMBL/GenBank/DDBJ databases">
        <authorList>
            <person name="Scholz U."/>
            <person name="Mascher M."/>
            <person name="Fiebig A."/>
        </authorList>
    </citation>
    <scope>NUCLEOTIDE SEQUENCE</scope>
</reference>
<dbReference type="PANTHER" id="PTHR31827:SF1">
    <property type="entry name" value="EMB|CAB89363.1"/>
    <property type="match status" value="1"/>
</dbReference>
<feature type="domain" description="WRKY19-like zinc finger" evidence="2">
    <location>
        <begin position="405"/>
        <end position="429"/>
    </location>
</feature>
<dbReference type="OrthoDB" id="77038at2759"/>
<accession>A0A7I8KEB9</accession>
<feature type="domain" description="WRKY19-like zinc finger" evidence="2">
    <location>
        <begin position="203"/>
        <end position="226"/>
    </location>
</feature>
<gene>
    <name evidence="3" type="ORF">SI8410_05006515</name>
</gene>
<name>A0A7I8KEB9_SPIIN</name>
<keyword evidence="4" id="KW-1185">Reference proteome</keyword>
<dbReference type="AlphaFoldDB" id="A0A7I8KEB9"/>
<dbReference type="EMBL" id="LR746268">
    <property type="protein sequence ID" value="CAA7395852.1"/>
    <property type="molecule type" value="Genomic_DNA"/>
</dbReference>
<evidence type="ECO:0000259" key="2">
    <source>
        <dbReference type="Pfam" id="PF24906"/>
    </source>
</evidence>
<feature type="domain" description="WRKY19-like zinc finger" evidence="2">
    <location>
        <begin position="302"/>
        <end position="326"/>
    </location>
</feature>
<dbReference type="InterPro" id="IPR056866">
    <property type="entry name" value="Znf_WRKY19"/>
</dbReference>
<feature type="domain" description="WRKY19-like zinc finger" evidence="2">
    <location>
        <begin position="430"/>
        <end position="454"/>
    </location>
</feature>
<feature type="domain" description="WRKY19-like zinc finger" evidence="2">
    <location>
        <begin position="277"/>
        <end position="301"/>
    </location>
</feature>
<sequence>MNLNMNDLLVNRPARPRGDDHLGGTDLRLDCFGYGPRASLSAEDDGCRLVLGLGPTPSSSAVGGFCGAEAATKSSRLKNPSNGVDLDSGRGLKLGHGRDGGDLELSIAPSSQSSISLFDQAQQATSERGERSSSETAVDGIWALPRRKFGGYTSGLIMAPGGSESRTTTQEETISGADEVSESSLWGDEVGGPDARRRHHRPKKCRFNGCPKGARGASGLCIAHGGGQRCQKPGCNKGAECRTAYCKAHGGGRRCQQLGCTKSAEGKTELCIAHGGGSRCGHPGCRRAARGRSGFCIRHGGGKRCRVDGCARSAEGKAGLCISHGGGRRCQFPGCGKGAQGSTMHCKAHGGGRRCVFEGCTKGAEGSTALCKAHGGGKRCLFEGGGVCPKSVHGGTDYCVAHGGGKRCAVPGCTRSARGRTDCCVKHGGGRRCRSEGCGKSAQGSTDFCKAHGGGKRCSWATGCEKFARGRSGLCAAHGSMAANQAANQAEELFRGVVVGSASATTRSSMDNGCSSAISTLSGTAESPAITAGRRQLLLSLPPWMRPASGSSDGGVDDAKDSGRNSLKFALPEGRVHGGGLLSLFGGDLRNAIDADLGPQDEAT</sequence>
<protein>
    <recommendedName>
        <fullName evidence="2">WRKY19-like zinc finger domain-containing protein</fullName>
    </recommendedName>
</protein>
<evidence type="ECO:0000313" key="4">
    <source>
        <dbReference type="Proteomes" id="UP000663760"/>
    </source>
</evidence>
<feature type="region of interest" description="Disordered" evidence="1">
    <location>
        <begin position="175"/>
        <end position="202"/>
    </location>
</feature>
<feature type="domain" description="WRKY19-like zinc finger" evidence="2">
    <location>
        <begin position="352"/>
        <end position="376"/>
    </location>
</feature>
<evidence type="ECO:0000256" key="1">
    <source>
        <dbReference type="SAM" id="MobiDB-lite"/>
    </source>
</evidence>
<organism evidence="3 4">
    <name type="scientific">Spirodela intermedia</name>
    <name type="common">Intermediate duckweed</name>
    <dbReference type="NCBI Taxonomy" id="51605"/>
    <lineage>
        <taxon>Eukaryota</taxon>
        <taxon>Viridiplantae</taxon>
        <taxon>Streptophyta</taxon>
        <taxon>Embryophyta</taxon>
        <taxon>Tracheophyta</taxon>
        <taxon>Spermatophyta</taxon>
        <taxon>Magnoliopsida</taxon>
        <taxon>Liliopsida</taxon>
        <taxon>Araceae</taxon>
        <taxon>Lemnoideae</taxon>
        <taxon>Spirodela</taxon>
    </lineage>
</organism>
<feature type="region of interest" description="Disordered" evidence="1">
    <location>
        <begin position="73"/>
        <end position="137"/>
    </location>
</feature>
<feature type="compositionally biased region" description="Polar residues" evidence="1">
    <location>
        <begin position="73"/>
        <end position="82"/>
    </location>
</feature>
<feature type="domain" description="WRKY19-like zinc finger" evidence="2">
    <location>
        <begin position="252"/>
        <end position="276"/>
    </location>
</feature>
<dbReference type="Proteomes" id="UP000663760">
    <property type="component" value="Chromosome 5"/>
</dbReference>
<evidence type="ECO:0000313" key="3">
    <source>
        <dbReference type="EMBL" id="CAA7395852.1"/>
    </source>
</evidence>
<dbReference type="PANTHER" id="PTHR31827">
    <property type="entry name" value="EMB|CAB89363.1"/>
    <property type="match status" value="1"/>
</dbReference>
<dbReference type="Pfam" id="PF24906">
    <property type="entry name" value="Zf_WRKY19"/>
    <property type="match status" value="7"/>
</dbReference>
<feature type="compositionally biased region" description="Low complexity" evidence="1">
    <location>
        <begin position="106"/>
        <end position="116"/>
    </location>
</feature>